<keyword evidence="1" id="KW-0472">Membrane</keyword>
<evidence type="ECO:0000256" key="1">
    <source>
        <dbReference type="SAM" id="Phobius"/>
    </source>
</evidence>
<dbReference type="EMBL" id="BK015168">
    <property type="protein sequence ID" value="DAD93842.1"/>
    <property type="molecule type" value="Genomic_DNA"/>
</dbReference>
<accession>A0A8S5NHP4</accession>
<sequence length="143" mass="15700">MTSIRPLLSPVSTRQKRSLLQSERQFLASLVFWLRCATVVKHRAAKNGRRGETPAVLDMSYLQNGQCFANVAAAKADFLSRIDGIEQRQAAMTQLEAMSGAEIQAMFPQCVHPSVWFSAYLAALFGVVVLLLCLRSGKAAAEI</sequence>
<keyword evidence="1" id="KW-1133">Transmembrane helix</keyword>
<feature type="transmembrane region" description="Helical" evidence="1">
    <location>
        <begin position="115"/>
        <end position="134"/>
    </location>
</feature>
<organism evidence="2">
    <name type="scientific">Inoviridae sp. ctPjN3</name>
    <dbReference type="NCBI Taxonomy" id="2826761"/>
    <lineage>
        <taxon>Viruses</taxon>
        <taxon>Monodnaviria</taxon>
        <taxon>Loebvirae</taxon>
        <taxon>Hofneiviricota</taxon>
        <taxon>Faserviricetes</taxon>
        <taxon>Tubulavirales</taxon>
        <taxon>Inoviridae</taxon>
    </lineage>
</organism>
<keyword evidence="1" id="KW-0812">Transmembrane</keyword>
<protein>
    <submittedName>
        <fullName evidence="2">Uncharacterized protein</fullName>
    </submittedName>
</protein>
<evidence type="ECO:0000313" key="2">
    <source>
        <dbReference type="EMBL" id="DAD93842.1"/>
    </source>
</evidence>
<name>A0A8S5NHP4_9VIRU</name>
<proteinExistence type="predicted"/>
<reference evidence="2" key="1">
    <citation type="journal article" date="2021" name="Proc. Natl. Acad. Sci. U.S.A.">
        <title>A Catalog of Tens of Thousands of Viruses from Human Metagenomes Reveals Hidden Associations with Chronic Diseases.</title>
        <authorList>
            <person name="Tisza M.J."/>
            <person name="Buck C.B."/>
        </authorList>
    </citation>
    <scope>NUCLEOTIDE SEQUENCE</scope>
    <source>
        <strain evidence="2">CtPjN3</strain>
    </source>
</reference>